<evidence type="ECO:0000313" key="4">
    <source>
        <dbReference type="Proteomes" id="UP000799441"/>
    </source>
</evidence>
<dbReference type="EMBL" id="MU003779">
    <property type="protein sequence ID" value="KAF2723014.1"/>
    <property type="molecule type" value="Genomic_DNA"/>
</dbReference>
<dbReference type="PANTHER" id="PTHR41807:SF1">
    <property type="entry name" value="GLUTATHIONE TRANSFERASE 3"/>
    <property type="match status" value="1"/>
</dbReference>
<dbReference type="OrthoDB" id="4034134at2759"/>
<dbReference type="PANTHER" id="PTHR41807">
    <property type="entry name" value="GLUTATHIONE TRANSFERASE 3"/>
    <property type="match status" value="1"/>
</dbReference>
<gene>
    <name evidence="3" type="ORF">K431DRAFT_265672</name>
</gene>
<comment type="caution">
    <text evidence="3">The sequence shown here is derived from an EMBL/GenBank/DDBJ whole genome shotgun (WGS) entry which is preliminary data.</text>
</comment>
<accession>A0A9P4UQM4</accession>
<proteinExistence type="predicted"/>
<keyword evidence="4" id="KW-1185">Reference proteome</keyword>
<evidence type="ECO:0000313" key="3">
    <source>
        <dbReference type="EMBL" id="KAF2723014.1"/>
    </source>
</evidence>
<dbReference type="Proteomes" id="UP000799441">
    <property type="component" value="Unassembled WGS sequence"/>
</dbReference>
<dbReference type="AlphaFoldDB" id="A0A9P4UQM4"/>
<reference evidence="3" key="1">
    <citation type="journal article" date="2020" name="Stud. Mycol.">
        <title>101 Dothideomycetes genomes: a test case for predicting lifestyles and emergence of pathogens.</title>
        <authorList>
            <person name="Haridas S."/>
            <person name="Albert R."/>
            <person name="Binder M."/>
            <person name="Bloem J."/>
            <person name="Labutti K."/>
            <person name="Salamov A."/>
            <person name="Andreopoulos B."/>
            <person name="Baker S."/>
            <person name="Barry K."/>
            <person name="Bills G."/>
            <person name="Bluhm B."/>
            <person name="Cannon C."/>
            <person name="Castanera R."/>
            <person name="Culley D."/>
            <person name="Daum C."/>
            <person name="Ezra D."/>
            <person name="Gonzalez J."/>
            <person name="Henrissat B."/>
            <person name="Kuo A."/>
            <person name="Liang C."/>
            <person name="Lipzen A."/>
            <person name="Lutzoni F."/>
            <person name="Magnuson J."/>
            <person name="Mondo S."/>
            <person name="Nolan M."/>
            <person name="Ohm R."/>
            <person name="Pangilinan J."/>
            <person name="Park H.-J."/>
            <person name="Ramirez L."/>
            <person name="Alfaro M."/>
            <person name="Sun H."/>
            <person name="Tritt A."/>
            <person name="Yoshinaga Y."/>
            <person name="Zwiers L.-H."/>
            <person name="Turgeon B."/>
            <person name="Goodwin S."/>
            <person name="Spatafora J."/>
            <person name="Crous P."/>
            <person name="Grigoriev I."/>
        </authorList>
    </citation>
    <scope>NUCLEOTIDE SEQUENCE</scope>
    <source>
        <strain evidence="3">CBS 116435</strain>
    </source>
</reference>
<dbReference type="GO" id="GO:0016020">
    <property type="term" value="C:membrane"/>
    <property type="evidence" value="ECO:0007669"/>
    <property type="project" value="TreeGrafter"/>
</dbReference>
<feature type="region of interest" description="Disordered" evidence="1">
    <location>
        <begin position="56"/>
        <end position="85"/>
    </location>
</feature>
<keyword evidence="2" id="KW-0812">Transmembrane</keyword>
<organism evidence="3 4">
    <name type="scientific">Polychaeton citri CBS 116435</name>
    <dbReference type="NCBI Taxonomy" id="1314669"/>
    <lineage>
        <taxon>Eukaryota</taxon>
        <taxon>Fungi</taxon>
        <taxon>Dikarya</taxon>
        <taxon>Ascomycota</taxon>
        <taxon>Pezizomycotina</taxon>
        <taxon>Dothideomycetes</taxon>
        <taxon>Dothideomycetidae</taxon>
        <taxon>Capnodiales</taxon>
        <taxon>Capnodiaceae</taxon>
        <taxon>Polychaeton</taxon>
    </lineage>
</organism>
<evidence type="ECO:0000256" key="1">
    <source>
        <dbReference type="SAM" id="MobiDB-lite"/>
    </source>
</evidence>
<feature type="transmembrane region" description="Helical" evidence="2">
    <location>
        <begin position="216"/>
        <end position="239"/>
    </location>
</feature>
<evidence type="ECO:0000256" key="2">
    <source>
        <dbReference type="SAM" id="Phobius"/>
    </source>
</evidence>
<sequence length="324" mass="36096">MTSWLSRQKKQTLLDLSKEAGFPQHKDTLKDDVIERLDDHLQKNVTELSSKLAFEPYYGSSRRTPGRPSASRPDASDEEGGMSSPTQAIVKSVSAVTTQATTPAAVRTPAATHSSALPPSPAYIAQEVEQRTLDFYDRIAVRFADSSIPETIKTVRENCSSVMAIQTALTFFEATSLQIHILPWKIAFPLKYDISPYARADYIVKLPDLFILLEGYFWSTTLLWATTSLFLPGLLAYFFNLSVKHVKKHGLAYDVPLYRIDPMTFNIAKALITSLVYSRGVTFAVLDHATVARVDRSIWGGYQSILVGCYVGILTSLYEAAQRK</sequence>
<keyword evidence="2" id="KW-1133">Transmembrane helix</keyword>
<name>A0A9P4UQM4_9PEZI</name>
<feature type="transmembrane region" description="Helical" evidence="2">
    <location>
        <begin position="267"/>
        <end position="286"/>
    </location>
</feature>
<dbReference type="InterPro" id="IPR038872">
    <property type="entry name" value="Put_GTT3"/>
</dbReference>
<protein>
    <submittedName>
        <fullName evidence="3">Uncharacterized protein</fullName>
    </submittedName>
</protein>
<feature type="region of interest" description="Disordered" evidence="1">
    <location>
        <begin position="1"/>
        <end position="29"/>
    </location>
</feature>
<keyword evidence="2" id="KW-0472">Membrane</keyword>
<feature type="transmembrane region" description="Helical" evidence="2">
    <location>
        <begin position="298"/>
        <end position="318"/>
    </location>
</feature>